<dbReference type="EMBL" id="MSFO01000001">
    <property type="protein sequence ID" value="PLB54280.1"/>
    <property type="molecule type" value="Genomic_DNA"/>
</dbReference>
<evidence type="ECO:0000313" key="5">
    <source>
        <dbReference type="Proteomes" id="UP000234275"/>
    </source>
</evidence>
<protein>
    <submittedName>
        <fullName evidence="4">Putative oxidoreductase</fullName>
    </submittedName>
</protein>
<dbReference type="CDD" id="cd04730">
    <property type="entry name" value="NPD_like"/>
    <property type="match status" value="1"/>
</dbReference>
<sequence>MHLPLSASASAFPWTETPLVASAPMLNIAMPLLAVSVSSAGGLGFLAAGYDVSTLERNLEEAAQLVERTDTPIRSVFRGTGILPIGVGFLNWGADLDKSVAAIERHRPCAVWLFGPQALPDDLVPWVVRVRAVTSGGTKIWVQVGSVAEAVAAAEVLCPDVLVAQGSDAGGHGLARSASIFTLVPEVCDALKERRQSDIAVVAAGGIVDGRGIAASLTLGSTGVVMGTRFLASVEASIARGYQDEILRASDGGVNTVRSTVYDRVRGITGWPGRYDGRGIINRSYTDATECGMDDEENRALYVKELEKGDSGWGPRARLTTYAGSGVGLVKATLPVAKILDQVRLEARDVIQRFAG</sequence>
<dbReference type="InterPro" id="IPR013785">
    <property type="entry name" value="Aldolase_TIM"/>
</dbReference>
<dbReference type="InterPro" id="IPR004136">
    <property type="entry name" value="NMO"/>
</dbReference>
<comment type="caution">
    <text evidence="4">The sequence shown here is derived from an EMBL/GenBank/DDBJ whole genome shotgun (WGS) entry which is preliminary data.</text>
</comment>
<keyword evidence="2" id="KW-0288">FMN</keyword>
<dbReference type="GO" id="GO:0018580">
    <property type="term" value="F:nitronate monooxygenase activity"/>
    <property type="evidence" value="ECO:0007669"/>
    <property type="project" value="InterPro"/>
</dbReference>
<dbReference type="RefSeq" id="XP_024709582.1">
    <property type="nucleotide sequence ID" value="XM_024848147.1"/>
</dbReference>
<evidence type="ECO:0000256" key="3">
    <source>
        <dbReference type="ARBA" id="ARBA00023002"/>
    </source>
</evidence>
<accession>A0A2I2GN53</accession>
<dbReference type="GeneID" id="36555846"/>
<evidence type="ECO:0000256" key="2">
    <source>
        <dbReference type="ARBA" id="ARBA00022643"/>
    </source>
</evidence>
<keyword evidence="5" id="KW-1185">Reference proteome</keyword>
<evidence type="ECO:0000256" key="1">
    <source>
        <dbReference type="ARBA" id="ARBA00022630"/>
    </source>
</evidence>
<dbReference type="AlphaFoldDB" id="A0A2I2GN53"/>
<proteinExistence type="predicted"/>
<dbReference type="PANTHER" id="PTHR32332:SF34">
    <property type="entry name" value="2-NITROPROPANE DIOXYGENASE FAMILY, PUTATIVE-RELATED"/>
    <property type="match status" value="1"/>
</dbReference>
<dbReference type="Gene3D" id="3.20.20.70">
    <property type="entry name" value="Aldolase class I"/>
    <property type="match status" value="1"/>
</dbReference>
<dbReference type="Proteomes" id="UP000234275">
    <property type="component" value="Unassembled WGS sequence"/>
</dbReference>
<dbReference type="SUPFAM" id="SSF51412">
    <property type="entry name" value="Inosine monophosphate dehydrogenase (IMPDH)"/>
    <property type="match status" value="1"/>
</dbReference>
<organism evidence="4 5">
    <name type="scientific">Aspergillus steynii IBT 23096</name>
    <dbReference type="NCBI Taxonomy" id="1392250"/>
    <lineage>
        <taxon>Eukaryota</taxon>
        <taxon>Fungi</taxon>
        <taxon>Dikarya</taxon>
        <taxon>Ascomycota</taxon>
        <taxon>Pezizomycotina</taxon>
        <taxon>Eurotiomycetes</taxon>
        <taxon>Eurotiomycetidae</taxon>
        <taxon>Eurotiales</taxon>
        <taxon>Aspergillaceae</taxon>
        <taxon>Aspergillus</taxon>
        <taxon>Aspergillus subgen. Circumdati</taxon>
    </lineage>
</organism>
<gene>
    <name evidence="4" type="ORF">P170DRAFT_431908</name>
</gene>
<dbReference type="Pfam" id="PF03060">
    <property type="entry name" value="NMO"/>
    <property type="match status" value="1"/>
</dbReference>
<keyword evidence="1" id="KW-0285">Flavoprotein</keyword>
<reference evidence="4 5" key="1">
    <citation type="submission" date="2016-12" db="EMBL/GenBank/DDBJ databases">
        <title>The genomes of Aspergillus section Nigri reveals drivers in fungal speciation.</title>
        <authorList>
            <consortium name="DOE Joint Genome Institute"/>
            <person name="Vesth T.C."/>
            <person name="Nybo J."/>
            <person name="Theobald S."/>
            <person name="Brandl J."/>
            <person name="Frisvad J.C."/>
            <person name="Nielsen K.F."/>
            <person name="Lyhne E.K."/>
            <person name="Kogle M.E."/>
            <person name="Kuo A."/>
            <person name="Riley R."/>
            <person name="Clum A."/>
            <person name="Nolan M."/>
            <person name="Lipzen A."/>
            <person name="Salamov A."/>
            <person name="Henrissat B."/>
            <person name="Wiebenga A."/>
            <person name="De Vries R.P."/>
            <person name="Grigoriev I.V."/>
            <person name="Mortensen U.H."/>
            <person name="Andersen M.R."/>
            <person name="Baker S.E."/>
        </authorList>
    </citation>
    <scope>NUCLEOTIDE SEQUENCE [LARGE SCALE GENOMIC DNA]</scope>
    <source>
        <strain evidence="4 5">IBT 23096</strain>
    </source>
</reference>
<dbReference type="VEuPathDB" id="FungiDB:P170DRAFT_431908"/>
<dbReference type="OrthoDB" id="2349068at2759"/>
<name>A0A2I2GN53_9EURO</name>
<evidence type="ECO:0000313" key="4">
    <source>
        <dbReference type="EMBL" id="PLB54280.1"/>
    </source>
</evidence>
<keyword evidence="3" id="KW-0560">Oxidoreductase</keyword>
<dbReference type="PANTHER" id="PTHR32332">
    <property type="entry name" value="2-NITROPROPANE DIOXYGENASE"/>
    <property type="match status" value="1"/>
</dbReference>
<dbReference type="STRING" id="1392250.A0A2I2GN53"/>